<accession>A0A1V8S7Z5</accession>
<gene>
    <name evidence="1" type="ORF">B0A48_18890</name>
</gene>
<dbReference type="EMBL" id="NAJO01000229">
    <property type="protein sequence ID" value="OQN95050.1"/>
    <property type="molecule type" value="Genomic_DNA"/>
</dbReference>
<dbReference type="InParanoid" id="A0A1V8S7Z5"/>
<name>A0A1V8S7Z5_9PEZI</name>
<keyword evidence="2" id="KW-1185">Reference proteome</keyword>
<organism evidence="1 2">
    <name type="scientific">Cryoendolithus antarcticus</name>
    <dbReference type="NCBI Taxonomy" id="1507870"/>
    <lineage>
        <taxon>Eukaryota</taxon>
        <taxon>Fungi</taxon>
        <taxon>Dikarya</taxon>
        <taxon>Ascomycota</taxon>
        <taxon>Pezizomycotina</taxon>
        <taxon>Dothideomycetes</taxon>
        <taxon>Dothideomycetidae</taxon>
        <taxon>Cladosporiales</taxon>
        <taxon>Cladosporiaceae</taxon>
        <taxon>Cryoendolithus</taxon>
    </lineage>
</organism>
<feature type="non-terminal residue" evidence="1">
    <location>
        <position position="193"/>
    </location>
</feature>
<sequence length="193" mass="21177">MGTRRSSLRGRDVDECTILRLHSLAVTNVSNMAVGQIQATMKAEAQVLEQYIADIKICKFLGSLAAKRMDAYQNMAKQRQSLQVTQEWYRKVPESAPAEDMAAATKRIETMEAELRAMPTFDGSAIILVQALARECKSLERTGEQRVKEGNAMISELSQHLGGIMPALNALAAQSDLLSLPVVDGQPQLTCVK</sequence>
<reference evidence="2" key="1">
    <citation type="submission" date="2017-03" db="EMBL/GenBank/DDBJ databases">
        <title>Genomes of endolithic fungi from Antarctica.</title>
        <authorList>
            <person name="Coleine C."/>
            <person name="Masonjones S."/>
            <person name="Stajich J.E."/>
        </authorList>
    </citation>
    <scope>NUCLEOTIDE SEQUENCE [LARGE SCALE GENOMIC DNA]</scope>
    <source>
        <strain evidence="2">CCFEE 5527</strain>
    </source>
</reference>
<comment type="caution">
    <text evidence="1">The sequence shown here is derived from an EMBL/GenBank/DDBJ whole genome shotgun (WGS) entry which is preliminary data.</text>
</comment>
<evidence type="ECO:0000313" key="2">
    <source>
        <dbReference type="Proteomes" id="UP000192596"/>
    </source>
</evidence>
<proteinExistence type="predicted"/>
<dbReference type="Proteomes" id="UP000192596">
    <property type="component" value="Unassembled WGS sequence"/>
</dbReference>
<dbReference type="AlphaFoldDB" id="A0A1V8S7Z5"/>
<evidence type="ECO:0000313" key="1">
    <source>
        <dbReference type="EMBL" id="OQN95050.1"/>
    </source>
</evidence>
<protein>
    <submittedName>
        <fullName evidence="1">Uncharacterized protein</fullName>
    </submittedName>
</protein>